<protein>
    <submittedName>
        <fullName evidence="2">Uncharacterized protein</fullName>
    </submittedName>
</protein>
<dbReference type="Proteomes" id="UP001374584">
    <property type="component" value="Unassembled WGS sequence"/>
</dbReference>
<feature type="transmembrane region" description="Helical" evidence="1">
    <location>
        <begin position="36"/>
        <end position="56"/>
    </location>
</feature>
<dbReference type="AlphaFoldDB" id="A0AAN9MT34"/>
<sequence>MFSSFAPCSLLSTLNFGIWLHNTSLASSLKMAPITTYFLMLISSVFYVFSDAHLALQEFTAQDHLAFPYSSLGYSINHHEYPILL</sequence>
<keyword evidence="3" id="KW-1185">Reference proteome</keyword>
<accession>A0AAN9MT34</accession>
<keyword evidence="1" id="KW-0812">Transmembrane</keyword>
<reference evidence="2 3" key="1">
    <citation type="submission" date="2024-01" db="EMBL/GenBank/DDBJ databases">
        <title>The genomes of 5 underutilized Papilionoideae crops provide insights into root nodulation and disease resistanc.</title>
        <authorList>
            <person name="Jiang F."/>
        </authorList>
    </citation>
    <scope>NUCLEOTIDE SEQUENCE [LARGE SCALE GENOMIC DNA]</scope>
    <source>
        <strain evidence="2">JINMINGXINNONG_FW02</strain>
        <tissue evidence="2">Leaves</tissue>
    </source>
</reference>
<name>A0AAN9MT34_PHACN</name>
<organism evidence="2 3">
    <name type="scientific">Phaseolus coccineus</name>
    <name type="common">Scarlet runner bean</name>
    <name type="synonym">Phaseolus multiflorus</name>
    <dbReference type="NCBI Taxonomy" id="3886"/>
    <lineage>
        <taxon>Eukaryota</taxon>
        <taxon>Viridiplantae</taxon>
        <taxon>Streptophyta</taxon>
        <taxon>Embryophyta</taxon>
        <taxon>Tracheophyta</taxon>
        <taxon>Spermatophyta</taxon>
        <taxon>Magnoliopsida</taxon>
        <taxon>eudicotyledons</taxon>
        <taxon>Gunneridae</taxon>
        <taxon>Pentapetalae</taxon>
        <taxon>rosids</taxon>
        <taxon>fabids</taxon>
        <taxon>Fabales</taxon>
        <taxon>Fabaceae</taxon>
        <taxon>Papilionoideae</taxon>
        <taxon>50 kb inversion clade</taxon>
        <taxon>NPAAA clade</taxon>
        <taxon>indigoferoid/millettioid clade</taxon>
        <taxon>Phaseoleae</taxon>
        <taxon>Phaseolus</taxon>
    </lineage>
</organism>
<keyword evidence="1" id="KW-1133">Transmembrane helix</keyword>
<evidence type="ECO:0000313" key="2">
    <source>
        <dbReference type="EMBL" id="KAK7357053.1"/>
    </source>
</evidence>
<gene>
    <name evidence="2" type="ORF">VNO80_16334</name>
</gene>
<comment type="caution">
    <text evidence="2">The sequence shown here is derived from an EMBL/GenBank/DDBJ whole genome shotgun (WGS) entry which is preliminary data.</text>
</comment>
<dbReference type="EMBL" id="JAYMYR010000006">
    <property type="protein sequence ID" value="KAK7357053.1"/>
    <property type="molecule type" value="Genomic_DNA"/>
</dbReference>
<proteinExistence type="predicted"/>
<keyword evidence="1" id="KW-0472">Membrane</keyword>
<evidence type="ECO:0000313" key="3">
    <source>
        <dbReference type="Proteomes" id="UP001374584"/>
    </source>
</evidence>
<evidence type="ECO:0000256" key="1">
    <source>
        <dbReference type="SAM" id="Phobius"/>
    </source>
</evidence>